<evidence type="ECO:0000313" key="4">
    <source>
        <dbReference type="Proteomes" id="UP000247476"/>
    </source>
</evidence>
<dbReference type="InterPro" id="IPR029039">
    <property type="entry name" value="Flavoprotein-like_sf"/>
</dbReference>
<evidence type="ECO:0000256" key="1">
    <source>
        <dbReference type="ARBA" id="ARBA00023002"/>
    </source>
</evidence>
<reference evidence="3 4" key="1">
    <citation type="submission" date="2018-05" db="EMBL/GenBank/DDBJ databases">
        <title>Paenibacillus flagellatus sp. nov., isolated from selenium mineral soil.</title>
        <authorList>
            <person name="Dai X."/>
        </authorList>
    </citation>
    <scope>NUCLEOTIDE SEQUENCE [LARGE SCALE GENOMIC DNA]</scope>
    <source>
        <strain evidence="3 4">DXL2</strain>
    </source>
</reference>
<comment type="caution">
    <text evidence="3">The sequence shown here is derived from an EMBL/GenBank/DDBJ whole genome shotgun (WGS) entry which is preliminary data.</text>
</comment>
<proteinExistence type="predicted"/>
<dbReference type="Proteomes" id="UP000247476">
    <property type="component" value="Unassembled WGS sequence"/>
</dbReference>
<dbReference type="AlphaFoldDB" id="A0A2V5KJR6"/>
<gene>
    <name evidence="3" type="ORF">DLM86_28485</name>
</gene>
<dbReference type="GO" id="GO:0009055">
    <property type="term" value="F:electron transfer activity"/>
    <property type="evidence" value="ECO:0007669"/>
    <property type="project" value="TreeGrafter"/>
</dbReference>
<feature type="domain" description="Flavodoxin-like fold" evidence="2">
    <location>
        <begin position="1"/>
        <end position="169"/>
    </location>
</feature>
<name>A0A2V5KJR6_9BACL</name>
<dbReference type="OrthoDB" id="9798454at2"/>
<dbReference type="Pfam" id="PF02525">
    <property type="entry name" value="Flavodoxin_2"/>
    <property type="match status" value="1"/>
</dbReference>
<dbReference type="SUPFAM" id="SSF52218">
    <property type="entry name" value="Flavoproteins"/>
    <property type="match status" value="1"/>
</dbReference>
<dbReference type="PANTHER" id="PTHR47307:SF1">
    <property type="entry name" value="GLUTATHIONE-REGULATED POTASSIUM-EFFLUX SYSTEM ANCILLARY PROTEIN KEFG"/>
    <property type="match status" value="1"/>
</dbReference>
<evidence type="ECO:0000313" key="3">
    <source>
        <dbReference type="EMBL" id="PYI50707.1"/>
    </source>
</evidence>
<sequence length="189" mass="21242">MNVIVFAAHPRMEQSKVNRTWLEKLKQTEGITVHDLYGAYPDKVIDTARERELLLAHDRIVFQFPFYWYSAPAFFKQWMEEVLESQWIMGPGGRGLSGKELVLAISTGSGADAYQAGGFQGFGMSEFTKPMQALAGLIGMKFLPSFVFHGAAGAPDEAVSRSAEDYVRHIMNPELDPRVRLMRAIRQQA</sequence>
<protein>
    <submittedName>
        <fullName evidence="3">General stress protein</fullName>
    </submittedName>
</protein>
<evidence type="ECO:0000259" key="2">
    <source>
        <dbReference type="Pfam" id="PF02525"/>
    </source>
</evidence>
<dbReference type="Gene3D" id="3.40.50.360">
    <property type="match status" value="1"/>
</dbReference>
<keyword evidence="4" id="KW-1185">Reference proteome</keyword>
<dbReference type="InterPro" id="IPR046980">
    <property type="entry name" value="KefG/KefF"/>
</dbReference>
<organism evidence="3 4">
    <name type="scientific">Paenibacillus flagellatus</name>
    <dbReference type="NCBI Taxonomy" id="2211139"/>
    <lineage>
        <taxon>Bacteria</taxon>
        <taxon>Bacillati</taxon>
        <taxon>Bacillota</taxon>
        <taxon>Bacilli</taxon>
        <taxon>Bacillales</taxon>
        <taxon>Paenibacillaceae</taxon>
        <taxon>Paenibacillus</taxon>
    </lineage>
</organism>
<keyword evidence="1" id="KW-0560">Oxidoreductase</keyword>
<dbReference type="GO" id="GO:0003955">
    <property type="term" value="F:NAD(P)H dehydrogenase (quinone) activity"/>
    <property type="evidence" value="ECO:0007669"/>
    <property type="project" value="TreeGrafter"/>
</dbReference>
<dbReference type="EMBL" id="QJVJ01000017">
    <property type="protein sequence ID" value="PYI50707.1"/>
    <property type="molecule type" value="Genomic_DNA"/>
</dbReference>
<accession>A0A2V5KJR6</accession>
<dbReference type="InterPro" id="IPR003680">
    <property type="entry name" value="Flavodoxin_fold"/>
</dbReference>
<dbReference type="PANTHER" id="PTHR47307">
    <property type="entry name" value="GLUTATHIONE-REGULATED POTASSIUM-EFFLUX SYSTEM ANCILLARY PROTEIN KEFG"/>
    <property type="match status" value="1"/>
</dbReference>
<dbReference type="GO" id="GO:0010181">
    <property type="term" value="F:FMN binding"/>
    <property type="evidence" value="ECO:0007669"/>
    <property type="project" value="TreeGrafter"/>
</dbReference>